<keyword evidence="1" id="KW-0547">Nucleotide-binding</keyword>
<evidence type="ECO:0000256" key="2">
    <source>
        <dbReference type="ARBA" id="ARBA00022840"/>
    </source>
</evidence>
<sequence>MSLPSSKGSKGATQAEVVLQPQLKSCLVNLPSSLVSVLVNANTVAQNVVVELSFRQPAPPSEKPNTSSSQPRSIYLGWTGMQSQTRLAPIVSRNGIQGTRGSTARQDQDVATVELDSTLARVLGIANGLKVAVNLHIDPPQAHTVNIEPLTPTDWDIIELHARFLETNFLSQVRALPNPAFSGAQAQRHPLTLHLTPTSTANILVTSLSPAPPSTQAFVKISPDAEVIVAPKTRQPRSSDRSSRSVASTSRKSVGGRSNASTVRHPAARDELPTRPPLFLRGVDRAIAAEYFDEEDPNDADKGLRIWLDSDHLLSKSLKGLTWVSVSIVRPASLEEPVNPQKQAMDAEKAASKVVARLCTWSDAPDSQHAALSSSLCAAMGSSGLVGGIVRIEGAPPQLPKTASAMKKESKEKESVVKTLRVFPFGTAQSNVLKFGGESAVEKEAAVRKLKAIFGDGQDGSGLLEGPLTDGMLLPAETDKSKDHAWPGGILRFDPPPSSTEEHSAKKPADWLMGAERKLTIEVQPEIAKPSDLTRGTPGHAIP</sequence>
<name>A0A9P8FAE6_AURME</name>
<evidence type="ECO:0000313" key="5">
    <source>
        <dbReference type="EMBL" id="KAG9957323.1"/>
    </source>
</evidence>
<evidence type="ECO:0000259" key="4">
    <source>
        <dbReference type="Pfam" id="PF09262"/>
    </source>
</evidence>
<keyword evidence="2" id="KW-0067">ATP-binding</keyword>
<dbReference type="EMBL" id="JAHFXS010004127">
    <property type="protein sequence ID" value="KAG9957323.1"/>
    <property type="molecule type" value="Genomic_DNA"/>
</dbReference>
<dbReference type="InterPro" id="IPR009010">
    <property type="entry name" value="Asp_de-COase-like_dom_sf"/>
</dbReference>
<dbReference type="GO" id="GO:0007031">
    <property type="term" value="P:peroxisome organization"/>
    <property type="evidence" value="ECO:0007669"/>
    <property type="project" value="InterPro"/>
</dbReference>
<reference evidence="5" key="2">
    <citation type="submission" date="2021-08" db="EMBL/GenBank/DDBJ databases">
        <authorList>
            <person name="Gostincar C."/>
            <person name="Sun X."/>
            <person name="Song Z."/>
            <person name="Gunde-Cimerman N."/>
        </authorList>
    </citation>
    <scope>NUCLEOTIDE SEQUENCE</scope>
    <source>
        <strain evidence="5">EXF-9298</strain>
    </source>
</reference>
<dbReference type="SUPFAM" id="SSF54585">
    <property type="entry name" value="Cdc48 domain 2-like"/>
    <property type="match status" value="1"/>
</dbReference>
<feature type="region of interest" description="Disordered" evidence="3">
    <location>
        <begin position="492"/>
        <end position="511"/>
    </location>
</feature>
<dbReference type="Gene3D" id="3.10.330.10">
    <property type="match status" value="1"/>
</dbReference>
<dbReference type="Pfam" id="PF09262">
    <property type="entry name" value="PEX-1N"/>
    <property type="match status" value="1"/>
</dbReference>
<dbReference type="GO" id="GO:0005777">
    <property type="term" value="C:peroxisome"/>
    <property type="evidence" value="ECO:0007669"/>
    <property type="project" value="InterPro"/>
</dbReference>
<dbReference type="AlphaFoldDB" id="A0A9P8FAE6"/>
<dbReference type="GO" id="GO:0005524">
    <property type="term" value="F:ATP binding"/>
    <property type="evidence" value="ECO:0007669"/>
    <property type="project" value="UniProtKB-KW"/>
</dbReference>
<organism evidence="5 6">
    <name type="scientific">Aureobasidium melanogenum</name>
    <name type="common">Aureobasidium pullulans var. melanogenum</name>
    <dbReference type="NCBI Taxonomy" id="46634"/>
    <lineage>
        <taxon>Eukaryota</taxon>
        <taxon>Fungi</taxon>
        <taxon>Dikarya</taxon>
        <taxon>Ascomycota</taxon>
        <taxon>Pezizomycotina</taxon>
        <taxon>Dothideomycetes</taxon>
        <taxon>Dothideomycetidae</taxon>
        <taxon>Dothideales</taxon>
        <taxon>Saccotheciaceae</taxon>
        <taxon>Aureobasidium</taxon>
    </lineage>
</organism>
<feature type="domain" description="Peroxisomal ATPase PEX1 N-terminal C-lobe" evidence="4">
    <location>
        <begin position="143"/>
        <end position="231"/>
    </location>
</feature>
<keyword evidence="6" id="KW-1185">Reference proteome</keyword>
<evidence type="ECO:0000256" key="1">
    <source>
        <dbReference type="ARBA" id="ARBA00022741"/>
    </source>
</evidence>
<feature type="region of interest" description="Disordered" evidence="3">
    <location>
        <begin position="523"/>
        <end position="543"/>
    </location>
</feature>
<evidence type="ECO:0000313" key="6">
    <source>
        <dbReference type="Proteomes" id="UP000729357"/>
    </source>
</evidence>
<dbReference type="SUPFAM" id="SSF50692">
    <property type="entry name" value="ADC-like"/>
    <property type="match status" value="1"/>
</dbReference>
<dbReference type="FunFam" id="3.10.330.10:FF:000011">
    <property type="entry name" value="Peroxisome biogenesis protein peroxin 1"/>
    <property type="match status" value="1"/>
</dbReference>
<feature type="non-terminal residue" evidence="5">
    <location>
        <position position="543"/>
    </location>
</feature>
<feature type="compositionally biased region" description="Basic and acidic residues" evidence="3">
    <location>
        <begin position="500"/>
        <end position="511"/>
    </location>
</feature>
<feature type="region of interest" description="Disordered" evidence="3">
    <location>
        <begin position="229"/>
        <end position="276"/>
    </location>
</feature>
<evidence type="ECO:0000256" key="3">
    <source>
        <dbReference type="SAM" id="MobiDB-lite"/>
    </source>
</evidence>
<dbReference type="InterPro" id="IPR015342">
    <property type="entry name" value="PEX1-N_C-lobe"/>
</dbReference>
<accession>A0A9P8FAE6</accession>
<reference evidence="5" key="1">
    <citation type="journal article" date="2021" name="J Fungi (Basel)">
        <title>Virulence traits and population genomics of the black yeast Aureobasidium melanogenum.</title>
        <authorList>
            <person name="Cernosa A."/>
            <person name="Sun X."/>
            <person name="Gostincar C."/>
            <person name="Fang C."/>
            <person name="Gunde-Cimerman N."/>
            <person name="Song Z."/>
        </authorList>
    </citation>
    <scope>NUCLEOTIDE SEQUENCE</scope>
    <source>
        <strain evidence="5">EXF-9298</strain>
    </source>
</reference>
<feature type="compositionally biased region" description="Low complexity" evidence="3">
    <location>
        <begin position="244"/>
        <end position="253"/>
    </location>
</feature>
<gene>
    <name evidence="5" type="ORF">KCU98_g17144</name>
</gene>
<dbReference type="Proteomes" id="UP000729357">
    <property type="component" value="Unassembled WGS sequence"/>
</dbReference>
<comment type="caution">
    <text evidence="5">The sequence shown here is derived from an EMBL/GenBank/DDBJ whole genome shotgun (WGS) entry which is preliminary data.</text>
</comment>
<proteinExistence type="predicted"/>
<protein>
    <submittedName>
        <fullName evidence="5">AAA-domain-containing protein</fullName>
    </submittedName>
</protein>
<dbReference type="InterPro" id="IPR029067">
    <property type="entry name" value="CDC48_domain_2-like_sf"/>
</dbReference>